<name>A0ABV5VY65_9BACL</name>
<evidence type="ECO:0000256" key="10">
    <source>
        <dbReference type="ARBA" id="ARBA00022692"/>
    </source>
</evidence>
<protein>
    <recommendedName>
        <fullName evidence="7 17">CDP-diacylglycerol--glycerol-3-phosphate 3-phosphatidyltransferase</fullName>
        <ecNumber evidence="6 17">2.7.8.5</ecNumber>
    </recommendedName>
</protein>
<evidence type="ECO:0000256" key="1">
    <source>
        <dbReference type="ARBA" id="ARBA00003973"/>
    </source>
</evidence>
<comment type="pathway">
    <text evidence="4">Lipid metabolism.</text>
</comment>
<evidence type="ECO:0000256" key="5">
    <source>
        <dbReference type="ARBA" id="ARBA00010441"/>
    </source>
</evidence>
<dbReference type="InterPro" id="IPR050324">
    <property type="entry name" value="CDP-alcohol_PTase-I"/>
</dbReference>
<keyword evidence="10 19" id="KW-0812">Transmembrane</keyword>
<reference evidence="20 21" key="1">
    <citation type="submission" date="2024-09" db="EMBL/GenBank/DDBJ databases">
        <authorList>
            <person name="Sun Q."/>
            <person name="Mori K."/>
        </authorList>
    </citation>
    <scope>NUCLEOTIDE SEQUENCE [LARGE SCALE GENOMIC DNA]</scope>
    <source>
        <strain evidence="20 21">JCM 12520</strain>
    </source>
</reference>
<comment type="similarity">
    <text evidence="5 18">Belongs to the CDP-alcohol phosphatidyltransferase class-I family.</text>
</comment>
<dbReference type="PANTHER" id="PTHR14269:SF62">
    <property type="entry name" value="CDP-DIACYLGLYCEROL--GLYCEROL-3-PHOSPHATE 3-PHOSPHATIDYLTRANSFERASE 1, CHLOROPLASTIC"/>
    <property type="match status" value="1"/>
</dbReference>
<evidence type="ECO:0000313" key="21">
    <source>
        <dbReference type="Proteomes" id="UP001589619"/>
    </source>
</evidence>
<dbReference type="EMBL" id="JBHMAG010000012">
    <property type="protein sequence ID" value="MFB9753193.1"/>
    <property type="molecule type" value="Genomic_DNA"/>
</dbReference>
<organism evidence="20 21">
    <name type="scientific">Paenibacillus hodogayensis</name>
    <dbReference type="NCBI Taxonomy" id="279208"/>
    <lineage>
        <taxon>Bacteria</taxon>
        <taxon>Bacillati</taxon>
        <taxon>Bacillota</taxon>
        <taxon>Bacilli</taxon>
        <taxon>Bacillales</taxon>
        <taxon>Paenibacillaceae</taxon>
        <taxon>Paenibacillus</taxon>
    </lineage>
</organism>
<dbReference type="Proteomes" id="UP001589619">
    <property type="component" value="Unassembled WGS sequence"/>
</dbReference>
<evidence type="ECO:0000256" key="7">
    <source>
        <dbReference type="ARBA" id="ARBA00014944"/>
    </source>
</evidence>
<evidence type="ECO:0000256" key="11">
    <source>
        <dbReference type="ARBA" id="ARBA00022989"/>
    </source>
</evidence>
<keyword evidence="12" id="KW-0443">Lipid metabolism</keyword>
<evidence type="ECO:0000256" key="8">
    <source>
        <dbReference type="ARBA" id="ARBA00022516"/>
    </source>
</evidence>
<evidence type="ECO:0000256" key="14">
    <source>
        <dbReference type="ARBA" id="ARBA00023209"/>
    </source>
</evidence>
<comment type="subcellular location">
    <subcellularLocation>
        <location evidence="2">Membrane</location>
        <topology evidence="2">Multi-pass membrane protein</topology>
    </subcellularLocation>
</comment>
<keyword evidence="9 18" id="KW-0808">Transferase</keyword>
<keyword evidence="14" id="KW-0594">Phospholipid biosynthesis</keyword>
<dbReference type="PIRSF" id="PIRSF000847">
    <property type="entry name" value="Phos_ph_gly_syn"/>
    <property type="match status" value="1"/>
</dbReference>
<evidence type="ECO:0000256" key="18">
    <source>
        <dbReference type="RuleBase" id="RU003750"/>
    </source>
</evidence>
<dbReference type="Gene3D" id="1.20.120.1760">
    <property type="match status" value="1"/>
</dbReference>
<comment type="pathway">
    <text evidence="3">Phospholipid metabolism; phosphatidylglycerol biosynthesis; phosphatidylglycerol from CDP-diacylglycerol: step 1/2.</text>
</comment>
<keyword evidence="13 19" id="KW-0472">Membrane</keyword>
<evidence type="ECO:0000256" key="13">
    <source>
        <dbReference type="ARBA" id="ARBA00023136"/>
    </source>
</evidence>
<keyword evidence="15" id="KW-1208">Phospholipid metabolism</keyword>
<feature type="transmembrane region" description="Helical" evidence="19">
    <location>
        <begin position="150"/>
        <end position="170"/>
    </location>
</feature>
<dbReference type="NCBIfam" id="TIGR00560">
    <property type="entry name" value="pgsA"/>
    <property type="match status" value="1"/>
</dbReference>
<comment type="catalytic activity">
    <reaction evidence="16">
        <text>a CDP-1,2-diacyl-sn-glycerol + sn-glycerol 3-phosphate = a 1,2-diacyl-sn-glycero-3-phospho-(1'-sn-glycero-3'-phosphate) + CMP + H(+)</text>
        <dbReference type="Rhea" id="RHEA:12593"/>
        <dbReference type="ChEBI" id="CHEBI:15378"/>
        <dbReference type="ChEBI" id="CHEBI:57597"/>
        <dbReference type="ChEBI" id="CHEBI:58332"/>
        <dbReference type="ChEBI" id="CHEBI:60110"/>
        <dbReference type="ChEBI" id="CHEBI:60377"/>
        <dbReference type="EC" id="2.7.8.5"/>
    </reaction>
</comment>
<evidence type="ECO:0000256" key="17">
    <source>
        <dbReference type="NCBIfam" id="TIGR00560"/>
    </source>
</evidence>
<dbReference type="EC" id="2.7.8.5" evidence="6 17"/>
<evidence type="ECO:0000256" key="19">
    <source>
        <dbReference type="SAM" id="Phobius"/>
    </source>
</evidence>
<evidence type="ECO:0000256" key="2">
    <source>
        <dbReference type="ARBA" id="ARBA00004141"/>
    </source>
</evidence>
<feature type="transmembrane region" description="Helical" evidence="19">
    <location>
        <begin position="71"/>
        <end position="95"/>
    </location>
</feature>
<dbReference type="PROSITE" id="PS00379">
    <property type="entry name" value="CDP_ALCOHOL_P_TRANSF"/>
    <property type="match status" value="1"/>
</dbReference>
<keyword evidence="21" id="KW-1185">Reference proteome</keyword>
<dbReference type="InterPro" id="IPR000462">
    <property type="entry name" value="CDP-OH_P_trans"/>
</dbReference>
<evidence type="ECO:0000256" key="9">
    <source>
        <dbReference type="ARBA" id="ARBA00022679"/>
    </source>
</evidence>
<dbReference type="PANTHER" id="PTHR14269">
    <property type="entry name" value="CDP-DIACYLGLYCEROL--GLYCEROL-3-PHOSPHATE 3-PHOSPHATIDYLTRANSFERASE-RELATED"/>
    <property type="match status" value="1"/>
</dbReference>
<keyword evidence="8" id="KW-0444">Lipid biosynthesis</keyword>
<comment type="function">
    <text evidence="1">This protein catalyzes the committed step to the synthesis of the acidic phospholipids.</text>
</comment>
<evidence type="ECO:0000256" key="16">
    <source>
        <dbReference type="ARBA" id="ARBA00048586"/>
    </source>
</evidence>
<dbReference type="InterPro" id="IPR004570">
    <property type="entry name" value="Phosphatidylglycerol_P_synth"/>
</dbReference>
<gene>
    <name evidence="20" type="primary">pgsA</name>
    <name evidence="20" type="ORF">ACFFNY_16625</name>
</gene>
<evidence type="ECO:0000256" key="15">
    <source>
        <dbReference type="ARBA" id="ARBA00023264"/>
    </source>
</evidence>
<dbReference type="GO" id="GO:0008444">
    <property type="term" value="F:CDP-diacylglycerol-glycerol-3-phosphate 3-phosphatidyltransferase activity"/>
    <property type="evidence" value="ECO:0007669"/>
    <property type="project" value="UniProtKB-EC"/>
</dbReference>
<evidence type="ECO:0000256" key="3">
    <source>
        <dbReference type="ARBA" id="ARBA00005042"/>
    </source>
</evidence>
<accession>A0ABV5VY65</accession>
<evidence type="ECO:0000256" key="12">
    <source>
        <dbReference type="ARBA" id="ARBA00023098"/>
    </source>
</evidence>
<dbReference type="InterPro" id="IPR048254">
    <property type="entry name" value="CDP_ALCOHOL_P_TRANSF_CS"/>
</dbReference>
<feature type="transmembrane region" description="Helical" evidence="19">
    <location>
        <begin position="12"/>
        <end position="34"/>
    </location>
</feature>
<dbReference type="Pfam" id="PF01066">
    <property type="entry name" value="CDP-OH_P_transf"/>
    <property type="match status" value="1"/>
</dbReference>
<dbReference type="InterPro" id="IPR043130">
    <property type="entry name" value="CDP-OH_PTrfase_TM_dom"/>
</dbReference>
<evidence type="ECO:0000256" key="6">
    <source>
        <dbReference type="ARBA" id="ARBA00013170"/>
    </source>
</evidence>
<keyword evidence="11 19" id="KW-1133">Transmembrane helix</keyword>
<sequence>MNLANKITIARILLIPILILIFEHVSSYGTYYAATVFLLASATDKLDGYIARKYNQITKLGKLLDPLADKLLISTALILLVSQQLVFAWIAFIIIAREIIITGIRVVASSQQIILQADRHGKIKMVFQVAAIVAILLNHGPFRFPTDLPIDQILLGIAFILTVYSGLSYIKNNYRALKLHT</sequence>
<dbReference type="RefSeq" id="WP_344902084.1">
    <property type="nucleotide sequence ID" value="NZ_BAAAYO010000001.1"/>
</dbReference>
<evidence type="ECO:0000256" key="4">
    <source>
        <dbReference type="ARBA" id="ARBA00005189"/>
    </source>
</evidence>
<evidence type="ECO:0000313" key="20">
    <source>
        <dbReference type="EMBL" id="MFB9753193.1"/>
    </source>
</evidence>
<proteinExistence type="inferred from homology"/>
<comment type="caution">
    <text evidence="20">The sequence shown here is derived from an EMBL/GenBank/DDBJ whole genome shotgun (WGS) entry which is preliminary data.</text>
</comment>
<feature type="transmembrane region" description="Helical" evidence="19">
    <location>
        <begin position="125"/>
        <end position="144"/>
    </location>
</feature>